<dbReference type="SMART" id="SM00343">
    <property type="entry name" value="ZnF_C2HC"/>
    <property type="match status" value="2"/>
</dbReference>
<feature type="domain" description="CCHC-type" evidence="2">
    <location>
        <begin position="144"/>
        <end position="159"/>
    </location>
</feature>
<organism evidence="3 4">
    <name type="scientific">Mytilus coruscus</name>
    <name type="common">Sea mussel</name>
    <dbReference type="NCBI Taxonomy" id="42192"/>
    <lineage>
        <taxon>Eukaryota</taxon>
        <taxon>Metazoa</taxon>
        <taxon>Spiralia</taxon>
        <taxon>Lophotrochozoa</taxon>
        <taxon>Mollusca</taxon>
        <taxon>Bivalvia</taxon>
        <taxon>Autobranchia</taxon>
        <taxon>Pteriomorphia</taxon>
        <taxon>Mytilida</taxon>
        <taxon>Mytiloidea</taxon>
        <taxon>Mytilidae</taxon>
        <taxon>Mytilinae</taxon>
        <taxon>Mytilus</taxon>
    </lineage>
</organism>
<evidence type="ECO:0000256" key="1">
    <source>
        <dbReference type="PROSITE-ProRule" id="PRU00047"/>
    </source>
</evidence>
<evidence type="ECO:0000259" key="2">
    <source>
        <dbReference type="PROSITE" id="PS50158"/>
    </source>
</evidence>
<dbReference type="InterPro" id="IPR036875">
    <property type="entry name" value="Znf_CCHC_sf"/>
</dbReference>
<dbReference type="Gene3D" id="4.10.60.10">
    <property type="entry name" value="Zinc finger, CCHC-type"/>
    <property type="match status" value="1"/>
</dbReference>
<dbReference type="GO" id="GO:0003676">
    <property type="term" value="F:nucleic acid binding"/>
    <property type="evidence" value="ECO:0007669"/>
    <property type="project" value="InterPro"/>
</dbReference>
<dbReference type="OrthoDB" id="6228606at2759"/>
<dbReference type="EMBL" id="CACVKT020008335">
    <property type="protein sequence ID" value="CAC5414188.1"/>
    <property type="molecule type" value="Genomic_DNA"/>
</dbReference>
<dbReference type="SUPFAM" id="SSF57756">
    <property type="entry name" value="Retrovirus zinc finger-like domains"/>
    <property type="match status" value="1"/>
</dbReference>
<dbReference type="AlphaFoldDB" id="A0A6J8E298"/>
<gene>
    <name evidence="3" type="ORF">MCOR_47026</name>
</gene>
<evidence type="ECO:0000313" key="4">
    <source>
        <dbReference type="Proteomes" id="UP000507470"/>
    </source>
</evidence>
<accession>A0A6J8E298</accession>
<proteinExistence type="predicted"/>
<reference evidence="3 4" key="1">
    <citation type="submission" date="2020-06" db="EMBL/GenBank/DDBJ databases">
        <authorList>
            <person name="Li R."/>
            <person name="Bekaert M."/>
        </authorList>
    </citation>
    <scope>NUCLEOTIDE SEQUENCE [LARGE SCALE GENOMIC DNA]</scope>
    <source>
        <strain evidence="4">wild</strain>
    </source>
</reference>
<keyword evidence="1" id="KW-0863">Zinc-finger</keyword>
<evidence type="ECO:0000313" key="3">
    <source>
        <dbReference type="EMBL" id="CAC5414188.1"/>
    </source>
</evidence>
<name>A0A6J8E298_MYTCO</name>
<keyword evidence="4" id="KW-1185">Reference proteome</keyword>
<keyword evidence="1" id="KW-0479">Metal-binding</keyword>
<dbReference type="PROSITE" id="PS50158">
    <property type="entry name" value="ZF_CCHC"/>
    <property type="match status" value="1"/>
</dbReference>
<dbReference type="InterPro" id="IPR001878">
    <property type="entry name" value="Znf_CCHC"/>
</dbReference>
<dbReference type="Proteomes" id="UP000507470">
    <property type="component" value="Unassembled WGS sequence"/>
</dbReference>
<protein>
    <recommendedName>
        <fullName evidence="2">CCHC-type domain-containing protein</fullName>
    </recommendedName>
</protein>
<dbReference type="GO" id="GO:0008270">
    <property type="term" value="F:zinc ion binding"/>
    <property type="evidence" value="ECO:0007669"/>
    <property type="project" value="UniProtKB-KW"/>
</dbReference>
<sequence>MHKYLRPERLDANHDSPTAAKEWFHWKRTFTNFLTSAGEEAPYKLIMLINFVSPRVYEYIGECETYDTAITLLEAVLCSTKKRAAIGQKQDESVSESRTKLQSVTEKDEITSAAAQRPGSKQKCFFCGNNAHARRFCPAKDASCHNCGKKGHFSKVCKSNTTSTGTSASCTPILATVTVASPQCLKKAVINVRVNERPCKELIDTVVLKVSLIGNSLN</sequence>
<keyword evidence="1" id="KW-0862">Zinc</keyword>